<evidence type="ECO:0000256" key="2">
    <source>
        <dbReference type="SAM" id="Phobius"/>
    </source>
</evidence>
<evidence type="ECO:0000313" key="3">
    <source>
        <dbReference type="EMBL" id="BCG27550.1"/>
    </source>
</evidence>
<keyword evidence="2" id="KW-0472">Membrane</keyword>
<name>A0A6J4ED59_9PSED</name>
<accession>A0A6J4ED59</accession>
<dbReference type="Proteomes" id="UP000509383">
    <property type="component" value="Chromosome"/>
</dbReference>
<keyword evidence="2" id="KW-0812">Transmembrane</keyword>
<gene>
    <name evidence="3" type="ORF">TUM18999_57410</name>
</gene>
<reference evidence="3 4" key="1">
    <citation type="submission" date="2020-05" db="EMBL/GenBank/DDBJ databases">
        <title>Characterization of novel class B3 metallo-beta-lactamase from novel Pseudomonas species.</title>
        <authorList>
            <person name="Yamada K."/>
            <person name="Aoki K."/>
            <person name="Ishii Y."/>
        </authorList>
    </citation>
    <scope>NUCLEOTIDE SEQUENCE [LARGE SCALE GENOMIC DNA]</scope>
    <source>
        <strain evidence="3 4">TUM18999</strain>
    </source>
</reference>
<feature type="transmembrane region" description="Helical" evidence="2">
    <location>
        <begin position="12"/>
        <end position="29"/>
    </location>
</feature>
<organism evidence="3 4">
    <name type="scientific">Pseudomonas tohonis</name>
    <dbReference type="NCBI Taxonomy" id="2725477"/>
    <lineage>
        <taxon>Bacteria</taxon>
        <taxon>Pseudomonadati</taxon>
        <taxon>Pseudomonadota</taxon>
        <taxon>Gammaproteobacteria</taxon>
        <taxon>Pseudomonadales</taxon>
        <taxon>Pseudomonadaceae</taxon>
        <taxon>Pseudomonas</taxon>
    </lineage>
</organism>
<dbReference type="KEGG" id="ptw:TUM18999_57410"/>
<dbReference type="EMBL" id="AP023189">
    <property type="protein sequence ID" value="BCG27550.1"/>
    <property type="molecule type" value="Genomic_DNA"/>
</dbReference>
<feature type="compositionally biased region" description="Pro residues" evidence="1">
    <location>
        <begin position="54"/>
        <end position="63"/>
    </location>
</feature>
<evidence type="ECO:0000256" key="1">
    <source>
        <dbReference type="SAM" id="MobiDB-lite"/>
    </source>
</evidence>
<protein>
    <submittedName>
        <fullName evidence="3">Uncharacterized protein</fullName>
    </submittedName>
</protein>
<dbReference type="AlphaFoldDB" id="A0A6J4ED59"/>
<sequence length="162" mass="17643">MAKERPANHLHPAYTLAVLLIGIPLFLWWKMNTPDDPGSTVQSPPESHEAVQPAPTPALPAPSPEVSARWKTKLETKEWHAEGAVLLVTLSVHNGADTGIKDLRISCDLYGASGTKIDASKATIFDIVKAGQTREFADFNMGFFHPQTDSLGCRITDLDVIN</sequence>
<keyword evidence="2" id="KW-1133">Transmembrane helix</keyword>
<feature type="region of interest" description="Disordered" evidence="1">
    <location>
        <begin position="36"/>
        <end position="64"/>
    </location>
</feature>
<evidence type="ECO:0000313" key="4">
    <source>
        <dbReference type="Proteomes" id="UP000509383"/>
    </source>
</evidence>
<dbReference type="RefSeq" id="WP_173180417.1">
    <property type="nucleotide sequence ID" value="NZ_AP023189.1"/>
</dbReference>
<proteinExistence type="predicted"/>